<evidence type="ECO:0000259" key="2">
    <source>
        <dbReference type="Pfam" id="PF00271"/>
    </source>
</evidence>
<dbReference type="GO" id="GO:0016787">
    <property type="term" value="F:hydrolase activity"/>
    <property type="evidence" value="ECO:0007669"/>
    <property type="project" value="UniProtKB-KW"/>
</dbReference>
<evidence type="ECO:0000313" key="3">
    <source>
        <dbReference type="EMBL" id="VEL15625.1"/>
    </source>
</evidence>
<dbReference type="GO" id="GO:0005634">
    <property type="term" value="C:nucleus"/>
    <property type="evidence" value="ECO:0007669"/>
    <property type="project" value="TreeGrafter"/>
</dbReference>
<gene>
    <name evidence="3" type="ORF">PXEA_LOCUS9065</name>
</gene>
<dbReference type="AlphaFoldDB" id="A0A448WMN0"/>
<dbReference type="OrthoDB" id="413460at2759"/>
<comment type="caution">
    <text evidence="3">The sequence shown here is derived from an EMBL/GenBank/DDBJ whole genome shotgun (WGS) entry which is preliminary data.</text>
</comment>
<sequence>MPAHRWPNPGSRAGGVGLNLTGANHLVLYDMDWNPANDAQVFCDYIHSLARVWREGQKRCVRLYRLVTAAGMEERMLQRQVAKLSLASRVIGSENCYSLNQRSNCRLSREELKVIIIFRI</sequence>
<dbReference type="PANTHER" id="PTHR45629:SF7">
    <property type="entry name" value="DNA EXCISION REPAIR PROTEIN ERCC-6-RELATED"/>
    <property type="match status" value="1"/>
</dbReference>
<dbReference type="Pfam" id="PF00271">
    <property type="entry name" value="Helicase_C"/>
    <property type="match status" value="1"/>
</dbReference>
<accession>A0A448WMN0</accession>
<dbReference type="CDD" id="cd18793">
    <property type="entry name" value="SF2_C_SNF"/>
    <property type="match status" value="1"/>
</dbReference>
<dbReference type="InterPro" id="IPR050496">
    <property type="entry name" value="SNF2_RAD54_helicase_repair"/>
</dbReference>
<organism evidence="3 4">
    <name type="scientific">Protopolystoma xenopodis</name>
    <dbReference type="NCBI Taxonomy" id="117903"/>
    <lineage>
        <taxon>Eukaryota</taxon>
        <taxon>Metazoa</taxon>
        <taxon>Spiralia</taxon>
        <taxon>Lophotrochozoa</taxon>
        <taxon>Platyhelminthes</taxon>
        <taxon>Monogenea</taxon>
        <taxon>Polyopisthocotylea</taxon>
        <taxon>Polystomatidea</taxon>
        <taxon>Polystomatidae</taxon>
        <taxon>Protopolystoma</taxon>
    </lineage>
</organism>
<feature type="domain" description="Helicase C-terminal" evidence="2">
    <location>
        <begin position="11"/>
        <end position="56"/>
    </location>
</feature>
<dbReference type="GO" id="GO:0007131">
    <property type="term" value="P:reciprocal meiotic recombination"/>
    <property type="evidence" value="ECO:0007669"/>
    <property type="project" value="TreeGrafter"/>
</dbReference>
<dbReference type="Gene3D" id="3.40.50.300">
    <property type="entry name" value="P-loop containing nucleotide triphosphate hydrolases"/>
    <property type="match status" value="1"/>
</dbReference>
<keyword evidence="4" id="KW-1185">Reference proteome</keyword>
<dbReference type="PANTHER" id="PTHR45629">
    <property type="entry name" value="SNF2/RAD54 FAMILY MEMBER"/>
    <property type="match status" value="1"/>
</dbReference>
<dbReference type="GO" id="GO:0000724">
    <property type="term" value="P:double-strand break repair via homologous recombination"/>
    <property type="evidence" value="ECO:0007669"/>
    <property type="project" value="TreeGrafter"/>
</dbReference>
<reference evidence="3" key="1">
    <citation type="submission" date="2018-11" db="EMBL/GenBank/DDBJ databases">
        <authorList>
            <consortium name="Pathogen Informatics"/>
        </authorList>
    </citation>
    <scope>NUCLEOTIDE SEQUENCE</scope>
</reference>
<dbReference type="GO" id="GO:0015616">
    <property type="term" value="F:DNA translocase activity"/>
    <property type="evidence" value="ECO:0007669"/>
    <property type="project" value="TreeGrafter"/>
</dbReference>
<dbReference type="EMBL" id="CAAALY010025242">
    <property type="protein sequence ID" value="VEL15625.1"/>
    <property type="molecule type" value="Genomic_DNA"/>
</dbReference>
<dbReference type="InterPro" id="IPR001650">
    <property type="entry name" value="Helicase_C-like"/>
</dbReference>
<proteinExistence type="predicted"/>
<keyword evidence="1" id="KW-0378">Hydrolase</keyword>
<evidence type="ECO:0000313" key="4">
    <source>
        <dbReference type="Proteomes" id="UP000784294"/>
    </source>
</evidence>
<dbReference type="InterPro" id="IPR027417">
    <property type="entry name" value="P-loop_NTPase"/>
</dbReference>
<dbReference type="InterPro" id="IPR049730">
    <property type="entry name" value="SNF2/RAD54-like_C"/>
</dbReference>
<evidence type="ECO:0000256" key="1">
    <source>
        <dbReference type="ARBA" id="ARBA00022801"/>
    </source>
</evidence>
<protein>
    <recommendedName>
        <fullName evidence="2">Helicase C-terminal domain-containing protein</fullName>
    </recommendedName>
</protein>
<name>A0A448WMN0_9PLAT</name>
<dbReference type="Gene3D" id="1.20.120.850">
    <property type="entry name" value="SWI2/SNF2 ATPases, N-terminal domain"/>
    <property type="match status" value="1"/>
</dbReference>
<dbReference type="Proteomes" id="UP000784294">
    <property type="component" value="Unassembled WGS sequence"/>
</dbReference>
<dbReference type="SUPFAM" id="SSF52540">
    <property type="entry name" value="P-loop containing nucleoside triphosphate hydrolases"/>
    <property type="match status" value="1"/>
</dbReference>